<keyword evidence="1" id="KW-1185">Reference proteome</keyword>
<dbReference type="RefSeq" id="XP_026669835.1">
    <property type="nucleotide sequence ID" value="XM_026814034.1"/>
</dbReference>
<dbReference type="SUPFAM" id="SSF82185">
    <property type="entry name" value="Histone H3 K4-specific methyltransferase SET7/9 N-terminal domain"/>
    <property type="match status" value="1"/>
</dbReference>
<dbReference type="Proteomes" id="UP000694925">
    <property type="component" value="Unplaced"/>
</dbReference>
<organism evidence="1 3">
    <name type="scientific">Ceratina calcarata</name>
    <dbReference type="NCBI Taxonomy" id="156304"/>
    <lineage>
        <taxon>Eukaryota</taxon>
        <taxon>Metazoa</taxon>
        <taxon>Ecdysozoa</taxon>
        <taxon>Arthropoda</taxon>
        <taxon>Hexapoda</taxon>
        <taxon>Insecta</taxon>
        <taxon>Pterygota</taxon>
        <taxon>Neoptera</taxon>
        <taxon>Endopterygota</taxon>
        <taxon>Hymenoptera</taxon>
        <taxon>Apocrita</taxon>
        <taxon>Aculeata</taxon>
        <taxon>Apoidea</taxon>
        <taxon>Anthophila</taxon>
        <taxon>Apidae</taxon>
        <taxon>Ceratina</taxon>
        <taxon>Zadontomerus</taxon>
    </lineage>
</organism>
<dbReference type="InterPro" id="IPR052849">
    <property type="entry name" value="MORN_repeat_protein"/>
</dbReference>
<gene>
    <name evidence="2 3" type="primary">LOC108625545</name>
</gene>
<dbReference type="Gene3D" id="2.20.110.10">
    <property type="entry name" value="Histone H3 K4-specific methyltransferase SET7/9 N-terminal domain"/>
    <property type="match status" value="1"/>
</dbReference>
<reference evidence="2 3" key="1">
    <citation type="submission" date="2025-04" db="UniProtKB">
        <authorList>
            <consortium name="RefSeq"/>
        </authorList>
    </citation>
    <scope>IDENTIFICATION</scope>
    <source>
        <tissue evidence="2 3">Whole body</tissue>
    </source>
</reference>
<name>A0AAJ7WBY2_9HYME</name>
<evidence type="ECO:0000313" key="1">
    <source>
        <dbReference type="Proteomes" id="UP000694925"/>
    </source>
</evidence>
<dbReference type="RefSeq" id="XP_026669834.1">
    <property type="nucleotide sequence ID" value="XM_026814033.1"/>
</dbReference>
<dbReference type="GeneID" id="108625545"/>
<evidence type="ECO:0000313" key="2">
    <source>
        <dbReference type="RefSeq" id="XP_026669834.1"/>
    </source>
</evidence>
<proteinExistence type="predicted"/>
<dbReference type="PANTHER" id="PTHR46917">
    <property type="entry name" value="MORN REPEAT-CONTAINING PROTEIN 2"/>
    <property type="match status" value="1"/>
</dbReference>
<sequence>MKKRVASRPVKSDNLDNIVESEEPKVGKFTFFNGDVYDGEYKTIPNRFYLTKHVFHVGTGSYITDNFDVYCGGWDEDCFADSDIYVKYNNDAQYRGRIDSNGTMNGSGTYLFPDGSSIEAVWQNNVPFTNIIFREPLGFAWMVENISKDSITFSPGNHFWNGMLLDQSVTHSTESLNKSEHN</sequence>
<dbReference type="AlphaFoldDB" id="A0AAJ7WBY2"/>
<accession>A0AAJ7WBY2</accession>
<evidence type="ECO:0000313" key="3">
    <source>
        <dbReference type="RefSeq" id="XP_026669835.1"/>
    </source>
</evidence>
<protein>
    <submittedName>
        <fullName evidence="2 3">Phosphatidylinositol 4-phosphate 5-kinase 6-like isoform X1</fullName>
    </submittedName>
</protein>
<dbReference type="PANTHER" id="PTHR46917:SF1">
    <property type="entry name" value="MORN REPEAT-CONTAINING PROTEIN 2"/>
    <property type="match status" value="1"/>
</dbReference>